<sequence length="982" mass="108708">MITVNPDGKIMVRRCLVTLRPFRLFVLGIGFFSLCFLMASLGGQFSARRPGDSPFTIRTEVTGALESRGVLRKMSDLLELMVKRVDALARLENSSELHRAPGHTGTWPWTARVSPRRWPPGAGLMERIQAIAQNVSDIAVKVDQILRHSLVCTARGSLGSPQGDMGFTPPPRPAMRVLRTGPWRLRPSAPHASPLRPGPDPGPQHDGLLSLVSEGRRDQCEAPSDPKFPDCSGKVEWMRARWTSDPCYAFFGVDGTECSFLIYLSEVEWFCPPLPWRNRTAPHTAPKPLPKAQGVAMAGCGSESESQGRGSPPGSFSEQPVSPPGPDGQREGVSNLHEETDPAARAQWALAAQRLARKLGGTQRDQKQILVHIGFLTEESGDVFSPRVLKGGPLGEMVQWADILAALFVLGHGLRVTVSLKELQSNLGVPPGRGNCPLTVPLPFDLIYTDYHGLQQMKQHMGLSFRKYRCRIRVIDTFGTEPAYNHEEYATLHGYRTNWGYWNLNPKQFMTMFPHTPDNSFMGFVSEELNQTEKQRIKAGKASNMAVVYGKEASIWKGKEKVLSILSEHMEVHGTVFYESQRPPEVPAFVKNHGLLPQPEFQQLLRKAKVSLAEGTGGAAIPTALPLFIGFGFPYEGPAPLEAIANGCVFLQSRFSPPHSSLNHEFFRGKPTSREVFSQHPYAERFIGKPHVWTVDYNNSEEFEAAIKAIMRTQVSLRPIRRQRVLGLHQETMPSWEFRLPGRGRQVGPRIPLTSACEADIPGRTGTGHTCNYPEWVTLPGCCRSGGRFAAGGTRLAGPLHHHVARVEPYLPYEYTCEGMLERIHAYIQHQDFCAAPGPAPPGAGVPKSPFVLAPNATHLEWARNASLAPGAWPPAYSLRAWLAAAGRACTDACLDRGLVCEPSFFPFLNSQDAFQKLQVPCDSTEWEMNHLYPAFAQPGRECLLQKEPLLFSCAGASAKHRRLCPCRDFRRGQVALCRDCL</sequence>
<dbReference type="PANTHER" id="PTHR15075">
    <property type="entry name" value="ALPHA-MANNOSIDE BETA-1,6-N-ACETYLGLUCOSAMINYLTRANSFERASE"/>
    <property type="match status" value="1"/>
</dbReference>
<feature type="region of interest" description="Disordered" evidence="14">
    <location>
        <begin position="184"/>
        <end position="209"/>
    </location>
</feature>
<evidence type="ECO:0000256" key="9">
    <source>
        <dbReference type="ARBA" id="ARBA00022989"/>
    </source>
</evidence>
<evidence type="ECO:0000313" key="17">
    <source>
        <dbReference type="EMBL" id="KAK1330787.1"/>
    </source>
</evidence>
<feature type="domain" description="Glycosyltransferase family 18 catalytic" evidence="16">
    <location>
        <begin position="346"/>
        <end position="716"/>
    </location>
</feature>
<evidence type="ECO:0000256" key="11">
    <source>
        <dbReference type="ARBA" id="ARBA00023136"/>
    </source>
</evidence>
<dbReference type="GO" id="GO:0000139">
    <property type="term" value="C:Golgi membrane"/>
    <property type="evidence" value="ECO:0007669"/>
    <property type="project" value="UniProtKB-SubCell"/>
</dbReference>
<evidence type="ECO:0000256" key="1">
    <source>
        <dbReference type="ARBA" id="ARBA00004323"/>
    </source>
</evidence>
<comment type="similarity">
    <text evidence="3">Belongs to the glycosyltransferase 18 family.</text>
</comment>
<protein>
    <recommendedName>
        <fullName evidence="4">alpha-1,6-mannosyl-glycoprotein 6-beta-N-acetylglucosaminyltransferase</fullName>
        <ecNumber evidence="4">2.4.1.155</ecNumber>
    </recommendedName>
</protein>
<feature type="transmembrane region" description="Helical" evidence="15">
    <location>
        <begin position="21"/>
        <end position="41"/>
    </location>
</feature>
<comment type="pathway">
    <text evidence="2">Protein modification; protein glycosylation.</text>
</comment>
<feature type="compositionally biased region" description="Polar residues" evidence="14">
    <location>
        <begin position="303"/>
        <end position="320"/>
    </location>
</feature>
<organism evidence="17 18">
    <name type="scientific">Cnephaeus nilssonii</name>
    <name type="common">Northern bat</name>
    <name type="synonym">Eptesicus nilssonii</name>
    <dbReference type="NCBI Taxonomy" id="3371016"/>
    <lineage>
        <taxon>Eukaryota</taxon>
        <taxon>Metazoa</taxon>
        <taxon>Chordata</taxon>
        <taxon>Craniata</taxon>
        <taxon>Vertebrata</taxon>
        <taxon>Euteleostomi</taxon>
        <taxon>Mammalia</taxon>
        <taxon>Eutheria</taxon>
        <taxon>Laurasiatheria</taxon>
        <taxon>Chiroptera</taxon>
        <taxon>Yangochiroptera</taxon>
        <taxon>Vespertilionidae</taxon>
        <taxon>Cnephaeus</taxon>
    </lineage>
</organism>
<reference evidence="17" key="1">
    <citation type="submission" date="2023-06" db="EMBL/GenBank/DDBJ databases">
        <title>Reference genome for the Northern bat (Eptesicus nilssonii), a most northern bat species.</title>
        <authorList>
            <person name="Laine V.N."/>
            <person name="Pulliainen A.T."/>
            <person name="Lilley T.M."/>
        </authorList>
    </citation>
    <scope>NUCLEOTIDE SEQUENCE</scope>
    <source>
        <strain evidence="17">BLF_Eptnil</strain>
        <tissue evidence="17">Kidney</tissue>
    </source>
</reference>
<evidence type="ECO:0000256" key="5">
    <source>
        <dbReference type="ARBA" id="ARBA00022676"/>
    </source>
</evidence>
<dbReference type="Pfam" id="PF15024">
    <property type="entry name" value="Glyco_transf_18"/>
    <property type="match status" value="3"/>
</dbReference>
<dbReference type="EMBL" id="JAULJE010000020">
    <property type="protein sequence ID" value="KAK1330787.1"/>
    <property type="molecule type" value="Genomic_DNA"/>
</dbReference>
<evidence type="ECO:0000313" key="18">
    <source>
        <dbReference type="Proteomes" id="UP001177744"/>
    </source>
</evidence>
<accession>A0AA40HGH9</accession>
<dbReference type="InterPro" id="IPR026116">
    <property type="entry name" value="GT18_cat"/>
</dbReference>
<evidence type="ECO:0000256" key="8">
    <source>
        <dbReference type="ARBA" id="ARBA00022968"/>
    </source>
</evidence>
<feature type="region of interest" description="Disordered" evidence="14">
    <location>
        <begin position="282"/>
        <end position="338"/>
    </location>
</feature>
<gene>
    <name evidence="17" type="ORF">QTO34_008725</name>
</gene>
<evidence type="ECO:0000256" key="10">
    <source>
        <dbReference type="ARBA" id="ARBA00023034"/>
    </source>
</evidence>
<comment type="subcellular location">
    <subcellularLocation>
        <location evidence="1">Golgi apparatus membrane</location>
        <topology evidence="1">Single-pass type II membrane protein</topology>
    </subcellularLocation>
</comment>
<evidence type="ECO:0000256" key="2">
    <source>
        <dbReference type="ARBA" id="ARBA00004922"/>
    </source>
</evidence>
<evidence type="ECO:0000256" key="13">
    <source>
        <dbReference type="ARBA" id="ARBA00048243"/>
    </source>
</evidence>
<evidence type="ECO:0000256" key="4">
    <source>
        <dbReference type="ARBA" id="ARBA00012671"/>
    </source>
</evidence>
<keyword evidence="6" id="KW-0808">Transferase</keyword>
<proteinExistence type="inferred from homology"/>
<evidence type="ECO:0000256" key="6">
    <source>
        <dbReference type="ARBA" id="ARBA00022679"/>
    </source>
</evidence>
<evidence type="ECO:0000256" key="14">
    <source>
        <dbReference type="SAM" id="MobiDB-lite"/>
    </source>
</evidence>
<keyword evidence="18" id="KW-1185">Reference proteome</keyword>
<evidence type="ECO:0000256" key="3">
    <source>
        <dbReference type="ARBA" id="ARBA00007477"/>
    </source>
</evidence>
<keyword evidence="9 15" id="KW-1133">Transmembrane helix</keyword>
<dbReference type="Proteomes" id="UP001177744">
    <property type="component" value="Unassembled WGS sequence"/>
</dbReference>
<comment type="catalytic activity">
    <reaction evidence="13">
        <text>N(4)-{beta-D-GlcNAc-(1-&gt;2)-[beta-D-GlcNAc-(1-&gt;4)]-alpha-D-Man-(1-&gt;3)-[beta-D-GlcNAc-(1-&gt;2)-alpha-D-Man-(1-&gt;6)]-beta-D-Man-(1-&gt;4)-beta-D-GlcNAc-(1-&gt;4)-beta-D-GlcNAc}-L-asparaginyl-[protein] + UDP-N-acetyl-alpha-D-glucosamine = N(4)-{beta-D-GlcNAc-(1-&gt;2)-[beta-D-GlcNAc-(1-&gt;4)]-alpha-D-Man-(1-&gt;3)-[beta-D-GlcNAc-(1-&gt;2)-[beta-D-GlcNAc-(1-&gt;6)]-alpha-D-Man-(1-&gt;6)]-beta-D-Man-(1-&gt;4)-beta-D-GlcNAc-(1-&gt;4)-beta-D-GlcNAc}-L-asparaginyl-[protein] + UDP + H(+)</text>
        <dbReference type="Rhea" id="RHEA:16921"/>
        <dbReference type="Rhea" id="RHEA-COMP:14374"/>
        <dbReference type="Rhea" id="RHEA-COMP:14377"/>
        <dbReference type="ChEBI" id="CHEBI:15378"/>
        <dbReference type="ChEBI" id="CHEBI:57705"/>
        <dbReference type="ChEBI" id="CHEBI:58223"/>
        <dbReference type="ChEBI" id="CHEBI:139507"/>
        <dbReference type="ChEBI" id="CHEBI:139510"/>
        <dbReference type="EC" id="2.4.1.155"/>
    </reaction>
</comment>
<dbReference type="InterPro" id="IPR052105">
    <property type="entry name" value="MGAT5_Glycosyltransferase"/>
</dbReference>
<evidence type="ECO:0000256" key="15">
    <source>
        <dbReference type="SAM" id="Phobius"/>
    </source>
</evidence>
<name>A0AA40HGH9_CNENI</name>
<evidence type="ECO:0000259" key="16">
    <source>
        <dbReference type="Pfam" id="PF15024"/>
    </source>
</evidence>
<dbReference type="PANTHER" id="PTHR15075:SF6">
    <property type="entry name" value="ALPHA-1,6-MANNOSYLGLYCOPROTEIN 6-BETA-N-ACETYLGLUCOSAMINYLTRANSFERASE B"/>
    <property type="match status" value="1"/>
</dbReference>
<keyword evidence="7 15" id="KW-0812">Transmembrane</keyword>
<keyword evidence="11 15" id="KW-0472">Membrane</keyword>
<dbReference type="GO" id="GO:0030144">
    <property type="term" value="F:alpha-1,6-mannosylglycoprotein 6-beta-N-acetylglucosaminyltransferase activity"/>
    <property type="evidence" value="ECO:0007669"/>
    <property type="project" value="UniProtKB-EC"/>
</dbReference>
<feature type="domain" description="Glycosyltransferase family 18 catalytic" evidence="16">
    <location>
        <begin position="247"/>
        <end position="285"/>
    </location>
</feature>
<keyword evidence="12" id="KW-0325">Glycoprotein</keyword>
<comment type="caution">
    <text evidence="17">The sequence shown here is derived from an EMBL/GenBank/DDBJ whole genome shotgun (WGS) entry which is preliminary data.</text>
</comment>
<keyword evidence="8" id="KW-0735">Signal-anchor</keyword>
<keyword evidence="10" id="KW-0333">Golgi apparatus</keyword>
<evidence type="ECO:0000256" key="7">
    <source>
        <dbReference type="ARBA" id="ARBA00022692"/>
    </source>
</evidence>
<dbReference type="GO" id="GO:0006487">
    <property type="term" value="P:protein N-linked glycosylation"/>
    <property type="evidence" value="ECO:0007669"/>
    <property type="project" value="TreeGrafter"/>
</dbReference>
<dbReference type="EC" id="2.4.1.155" evidence="4"/>
<feature type="domain" description="Glycosyltransferase family 18 catalytic" evidence="16">
    <location>
        <begin position="806"/>
        <end position="967"/>
    </location>
</feature>
<evidence type="ECO:0000256" key="12">
    <source>
        <dbReference type="ARBA" id="ARBA00023180"/>
    </source>
</evidence>
<keyword evidence="5" id="KW-0328">Glycosyltransferase</keyword>
<dbReference type="AlphaFoldDB" id="A0AA40HGH9"/>